<organism evidence="2 3">
    <name type="scientific">Burkholderia stagnalis</name>
    <dbReference type="NCBI Taxonomy" id="1503054"/>
    <lineage>
        <taxon>Bacteria</taxon>
        <taxon>Pseudomonadati</taxon>
        <taxon>Pseudomonadota</taxon>
        <taxon>Betaproteobacteria</taxon>
        <taxon>Burkholderiales</taxon>
        <taxon>Burkholderiaceae</taxon>
        <taxon>Burkholderia</taxon>
        <taxon>Burkholderia cepacia complex</taxon>
    </lineage>
</organism>
<feature type="compositionally biased region" description="Basic and acidic residues" evidence="1">
    <location>
        <begin position="116"/>
        <end position="135"/>
    </location>
</feature>
<comment type="caution">
    <text evidence="2">The sequence shown here is derived from an EMBL/GenBank/DDBJ whole genome shotgun (WGS) entry which is preliminary data.</text>
</comment>
<reference evidence="2 3" key="1">
    <citation type="submission" date="2019-09" db="EMBL/GenBank/DDBJ databases">
        <title>Draft genome sequences of 48 bacterial type strains from the CCUG.</title>
        <authorList>
            <person name="Tunovic T."/>
            <person name="Pineiro-Iglesias B."/>
            <person name="Unosson C."/>
            <person name="Inganas E."/>
            <person name="Ohlen M."/>
            <person name="Cardew S."/>
            <person name="Jensie-Markopoulos S."/>
            <person name="Salva-Serra F."/>
            <person name="Jaen-Luchoro D."/>
            <person name="Karlsson R."/>
            <person name="Svensson-Stadler L."/>
            <person name="Chun J."/>
            <person name="Moore E."/>
        </authorList>
    </citation>
    <scope>NUCLEOTIDE SEQUENCE [LARGE SCALE GENOMIC DNA]</scope>
    <source>
        <strain evidence="2 3">CCUG 65686</strain>
    </source>
</reference>
<proteinExistence type="predicted"/>
<feature type="region of interest" description="Disordered" evidence="1">
    <location>
        <begin position="316"/>
        <end position="352"/>
    </location>
</feature>
<protein>
    <submittedName>
        <fullName evidence="2">Uncharacterized protein</fullName>
    </submittedName>
</protein>
<evidence type="ECO:0000256" key="1">
    <source>
        <dbReference type="SAM" id="MobiDB-lite"/>
    </source>
</evidence>
<feature type="compositionally biased region" description="Basic and acidic residues" evidence="1">
    <location>
        <begin position="526"/>
        <end position="541"/>
    </location>
</feature>
<accession>A0A6L3MX56</accession>
<feature type="region of interest" description="Disordered" evidence="1">
    <location>
        <begin position="59"/>
        <end position="83"/>
    </location>
</feature>
<feature type="region of interest" description="Disordered" evidence="1">
    <location>
        <begin position="526"/>
        <end position="552"/>
    </location>
</feature>
<evidence type="ECO:0000313" key="3">
    <source>
        <dbReference type="Proteomes" id="UP000473470"/>
    </source>
</evidence>
<evidence type="ECO:0000313" key="2">
    <source>
        <dbReference type="EMBL" id="KAB0636919.1"/>
    </source>
</evidence>
<dbReference type="EMBL" id="VZOK01000024">
    <property type="protein sequence ID" value="KAB0636919.1"/>
    <property type="molecule type" value="Genomic_DNA"/>
</dbReference>
<feature type="region of interest" description="Disordered" evidence="1">
    <location>
        <begin position="112"/>
        <end position="135"/>
    </location>
</feature>
<dbReference type="RefSeq" id="WP_150998975.1">
    <property type="nucleotide sequence ID" value="NZ_CABVPM010000015.1"/>
</dbReference>
<dbReference type="AlphaFoldDB" id="A0A6L3MX56"/>
<name>A0A6L3MX56_9BURK</name>
<sequence>MSEVASLVPFGAFHSAWYYRDLFLRDETKHDKFWCPFCGIQVFAILIYKPAEEELARSPHFREKEPHRHGCDGNPAKGGKLPVAEGPVRKIEKQLFTLPTRLIEYIAPPEQASRPRRIERTAEPSPDEVKRRRVDAGDMHQRARFSVSLVQSLAEAHLGTIRQSYQLRDNKKWSEKQRRDWIKAVFSTEIDLRGASMRYDQAFHDLFFPVRSTPRVYYGEGSVSVTDEGYRIDATRRGRADDQDKHGRPFHVRIRADQEPASQRGARRELIAQLERAVEKGFSVKWYGYGQPESVKDWYELRFDEENLTDLFVRRQSSKKAQPVQEDFSQSALNKPDRDGPIAESGSNVGTERAFEITHDARESDLPMRVTESIANVRSPGAGVALLPGREPNKGVQGLQPLTTKSEAATVLRQAAVLADEAANGATKLSASELAAAKRPSEAKSDARRRAWLAAVQKEYDAIVLEQISAAATLVSAFRNDALAPHQQQKPLLWGRAAWKERLAELEAQDQRNVARWARLKERRLTPKETDSAMQEAERRARMNGADDVTVS</sequence>
<gene>
    <name evidence="2" type="ORF">F7R25_17770</name>
</gene>
<feature type="compositionally biased region" description="Basic and acidic residues" evidence="1">
    <location>
        <begin position="59"/>
        <end position="71"/>
    </location>
</feature>
<dbReference type="Proteomes" id="UP000473470">
    <property type="component" value="Unassembled WGS sequence"/>
</dbReference>